<protein>
    <submittedName>
        <fullName evidence="2">Alpha/beta hydrolase</fullName>
    </submittedName>
</protein>
<dbReference type="OrthoDB" id="9779853at2"/>
<dbReference type="GO" id="GO:0016787">
    <property type="term" value="F:hydrolase activity"/>
    <property type="evidence" value="ECO:0007669"/>
    <property type="project" value="UniProtKB-KW"/>
</dbReference>
<dbReference type="InterPro" id="IPR029058">
    <property type="entry name" value="AB_hydrolase_fold"/>
</dbReference>
<evidence type="ECO:0000313" key="2">
    <source>
        <dbReference type="EMBL" id="KRR01154.1"/>
    </source>
</evidence>
<dbReference type="Proteomes" id="UP000051913">
    <property type="component" value="Unassembled WGS sequence"/>
</dbReference>
<organism evidence="2 3">
    <name type="scientific">Bradyrhizobium valentinum</name>
    <dbReference type="NCBI Taxonomy" id="1518501"/>
    <lineage>
        <taxon>Bacteria</taxon>
        <taxon>Pseudomonadati</taxon>
        <taxon>Pseudomonadota</taxon>
        <taxon>Alphaproteobacteria</taxon>
        <taxon>Hyphomicrobiales</taxon>
        <taxon>Nitrobacteraceae</taxon>
        <taxon>Bradyrhizobium</taxon>
    </lineage>
</organism>
<dbReference type="STRING" id="1518501.CQ10_10170"/>
<dbReference type="SUPFAM" id="SSF53474">
    <property type="entry name" value="alpha/beta-Hydrolases"/>
    <property type="match status" value="1"/>
</dbReference>
<proteinExistence type="predicted"/>
<feature type="domain" description="AB hydrolase-1" evidence="1">
    <location>
        <begin position="38"/>
        <end position="257"/>
    </location>
</feature>
<evidence type="ECO:0000313" key="3">
    <source>
        <dbReference type="Proteomes" id="UP000051913"/>
    </source>
</evidence>
<dbReference type="PANTHER" id="PTHR43689">
    <property type="entry name" value="HYDROLASE"/>
    <property type="match status" value="1"/>
</dbReference>
<evidence type="ECO:0000259" key="1">
    <source>
        <dbReference type="Pfam" id="PF12697"/>
    </source>
</evidence>
<sequence length="278" mass="30149">MKGAVTMTTLTPSGFLTVGASHLEYRMIGPSPEAAPTIVVLHEGLGSAGLWGDFPEKLQAATGAGVFVYSRAGYGHSTPVKLPRPLDYMHGEALDVLPKLLDKIGFRRGLLLGHSDGASIAAIYAGSHQDHRVQGLALIAPHFIVEDISVASIAQIRNAYETTNLKEKLARWHKDVDNAFYGWNGAWLDPQFRNWDISEYLAYIRVPVAILQGVDDQYGTMRQVEIAREECYCPVDVTVIPGAGHQPHREAPGATLDAILEFANAVLHVDDGSQGRAA</sequence>
<gene>
    <name evidence="2" type="ORF">CP49_05955</name>
</gene>
<dbReference type="InterPro" id="IPR000073">
    <property type="entry name" value="AB_hydrolase_1"/>
</dbReference>
<reference evidence="2 3" key="1">
    <citation type="submission" date="2014-03" db="EMBL/GenBank/DDBJ databases">
        <title>Bradyrhizobium valentinum sp. nov., isolated from effective nodules of Lupinus mariae-josephae, a lupine endemic of basic-lime soils in Eastern Spain.</title>
        <authorList>
            <person name="Duran D."/>
            <person name="Rey L."/>
            <person name="Navarro A."/>
            <person name="Busquets A."/>
            <person name="Imperial J."/>
            <person name="Ruiz-Argueso T."/>
        </authorList>
    </citation>
    <scope>NUCLEOTIDE SEQUENCE [LARGE SCALE GENOMIC DNA]</scope>
    <source>
        <strain evidence="2 3">LmjM3</strain>
    </source>
</reference>
<dbReference type="PANTHER" id="PTHR43689:SF8">
    <property type="entry name" value="ALPHA_BETA-HYDROLASES SUPERFAMILY PROTEIN"/>
    <property type="match status" value="1"/>
</dbReference>
<comment type="caution">
    <text evidence="2">The sequence shown here is derived from an EMBL/GenBank/DDBJ whole genome shotgun (WGS) entry which is preliminary data.</text>
</comment>
<keyword evidence="3" id="KW-1185">Reference proteome</keyword>
<dbReference type="Gene3D" id="3.40.50.1820">
    <property type="entry name" value="alpha/beta hydrolase"/>
    <property type="match status" value="1"/>
</dbReference>
<dbReference type="EMBL" id="LLXX01000161">
    <property type="protein sequence ID" value="KRR01154.1"/>
    <property type="molecule type" value="Genomic_DNA"/>
</dbReference>
<dbReference type="Pfam" id="PF12697">
    <property type="entry name" value="Abhydrolase_6"/>
    <property type="match status" value="1"/>
</dbReference>
<accession>A0A0R3L086</accession>
<name>A0A0R3L086_9BRAD</name>
<dbReference type="AlphaFoldDB" id="A0A0R3L086"/>
<keyword evidence="2" id="KW-0378">Hydrolase</keyword>